<dbReference type="Pfam" id="PF03572">
    <property type="entry name" value="Peptidase_S41"/>
    <property type="match status" value="1"/>
</dbReference>
<sequence>MLKYIIPCLFLFISGSLYAQKEHLPSREARRYFNEAFTYIEDTYYFTYKIKWNKLRKEVLPLLADAKTKQDTYPAIKYVLDHLYDKHSGFWPPPGAPSGKRPDSIYHFNASMPPGFPVCYITPEGIGYLFIPSNFYLPYDEKKLQQWTDSLLYPIFRFDEKGINGWIIDLRFNSGGYMNPMLNGVAPLIGKGYLYTLTDKFGRDKNYNITRGEINLKKPGLPIAVLTSPFTASAAEFTALALHSYDHVRFFGDSTRGMSTGMKLTYLSDSAMLNVTNQVCSDRHGIKYLGKLPPDVLIRGRQLYRGDSTTKVATRWILQKD</sequence>
<dbReference type="Proteomes" id="UP000240971">
    <property type="component" value="Unassembled WGS sequence"/>
</dbReference>
<dbReference type="GO" id="GO:0006508">
    <property type="term" value="P:proteolysis"/>
    <property type="evidence" value="ECO:0007669"/>
    <property type="project" value="InterPro"/>
</dbReference>
<keyword evidence="1" id="KW-0732">Signal</keyword>
<evidence type="ECO:0000256" key="1">
    <source>
        <dbReference type="SAM" id="SignalP"/>
    </source>
</evidence>
<dbReference type="Gene3D" id="3.30.750.44">
    <property type="match status" value="1"/>
</dbReference>
<proteinExistence type="predicted"/>
<evidence type="ECO:0000313" key="4">
    <source>
        <dbReference type="Proteomes" id="UP000240971"/>
    </source>
</evidence>
<dbReference type="RefSeq" id="WP_106531118.1">
    <property type="nucleotide sequence ID" value="NZ_PYAW01000009.1"/>
</dbReference>
<dbReference type="SUPFAM" id="SSF52096">
    <property type="entry name" value="ClpP/crotonase"/>
    <property type="match status" value="1"/>
</dbReference>
<dbReference type="Gene3D" id="3.90.226.10">
    <property type="entry name" value="2-enoyl-CoA Hydratase, Chain A, domain 1"/>
    <property type="match status" value="1"/>
</dbReference>
<evidence type="ECO:0000259" key="2">
    <source>
        <dbReference type="SMART" id="SM00245"/>
    </source>
</evidence>
<dbReference type="GO" id="GO:0004175">
    <property type="term" value="F:endopeptidase activity"/>
    <property type="evidence" value="ECO:0007669"/>
    <property type="project" value="TreeGrafter"/>
</dbReference>
<comment type="caution">
    <text evidence="3">The sequence shown here is derived from an EMBL/GenBank/DDBJ whole genome shotgun (WGS) entry which is preliminary data.</text>
</comment>
<accession>A0A2P8H9Z8</accession>
<reference evidence="3 4" key="1">
    <citation type="submission" date="2018-03" db="EMBL/GenBank/DDBJ databases">
        <title>Genomic Encyclopedia of Archaeal and Bacterial Type Strains, Phase II (KMG-II): from individual species to whole genera.</title>
        <authorList>
            <person name="Goeker M."/>
        </authorList>
    </citation>
    <scope>NUCLEOTIDE SEQUENCE [LARGE SCALE GENOMIC DNA]</scope>
    <source>
        <strain evidence="3 4">DSM 24859</strain>
    </source>
</reference>
<dbReference type="OrthoDB" id="7314861at2"/>
<dbReference type="CDD" id="cd06567">
    <property type="entry name" value="Peptidase_S41"/>
    <property type="match status" value="1"/>
</dbReference>
<dbReference type="PANTHER" id="PTHR32060:SF30">
    <property type="entry name" value="CARBOXY-TERMINAL PROCESSING PROTEASE CTPA"/>
    <property type="match status" value="1"/>
</dbReference>
<feature type="chain" id="PRO_5015189568" evidence="1">
    <location>
        <begin position="20"/>
        <end position="321"/>
    </location>
</feature>
<dbReference type="AlphaFoldDB" id="A0A2P8H9Z8"/>
<dbReference type="PANTHER" id="PTHR32060">
    <property type="entry name" value="TAIL-SPECIFIC PROTEASE"/>
    <property type="match status" value="1"/>
</dbReference>
<dbReference type="GO" id="GO:0007165">
    <property type="term" value="P:signal transduction"/>
    <property type="evidence" value="ECO:0007669"/>
    <property type="project" value="TreeGrafter"/>
</dbReference>
<feature type="signal peptide" evidence="1">
    <location>
        <begin position="1"/>
        <end position="19"/>
    </location>
</feature>
<name>A0A2P8H9Z8_CHINA</name>
<dbReference type="GO" id="GO:0008236">
    <property type="term" value="F:serine-type peptidase activity"/>
    <property type="evidence" value="ECO:0007669"/>
    <property type="project" value="InterPro"/>
</dbReference>
<dbReference type="InterPro" id="IPR005151">
    <property type="entry name" value="Tail-specific_protease"/>
</dbReference>
<dbReference type="EMBL" id="PYAW01000009">
    <property type="protein sequence ID" value="PSL43021.1"/>
    <property type="molecule type" value="Genomic_DNA"/>
</dbReference>
<protein>
    <submittedName>
        <fullName evidence="3">Peptidase S41-like protein</fullName>
    </submittedName>
</protein>
<dbReference type="GO" id="GO:0030288">
    <property type="term" value="C:outer membrane-bounded periplasmic space"/>
    <property type="evidence" value="ECO:0007669"/>
    <property type="project" value="TreeGrafter"/>
</dbReference>
<evidence type="ECO:0000313" key="3">
    <source>
        <dbReference type="EMBL" id="PSL43021.1"/>
    </source>
</evidence>
<feature type="domain" description="Tail specific protease" evidence="2">
    <location>
        <begin position="114"/>
        <end position="299"/>
    </location>
</feature>
<gene>
    <name evidence="3" type="ORF">CLV51_10915</name>
</gene>
<keyword evidence="4" id="KW-1185">Reference proteome</keyword>
<dbReference type="InterPro" id="IPR029045">
    <property type="entry name" value="ClpP/crotonase-like_dom_sf"/>
</dbReference>
<organism evidence="3 4">
    <name type="scientific">Chitinophaga niastensis</name>
    <dbReference type="NCBI Taxonomy" id="536980"/>
    <lineage>
        <taxon>Bacteria</taxon>
        <taxon>Pseudomonadati</taxon>
        <taxon>Bacteroidota</taxon>
        <taxon>Chitinophagia</taxon>
        <taxon>Chitinophagales</taxon>
        <taxon>Chitinophagaceae</taxon>
        <taxon>Chitinophaga</taxon>
    </lineage>
</organism>
<dbReference type="SMART" id="SM00245">
    <property type="entry name" value="TSPc"/>
    <property type="match status" value="1"/>
</dbReference>